<dbReference type="RefSeq" id="WP_198128149.1">
    <property type="nucleotide sequence ID" value="NZ_JAECZC010000093.1"/>
</dbReference>
<reference evidence="1 2" key="1">
    <citation type="journal article" date="2021" name="Int. J. Syst. Evol. Microbiol.">
        <title>Amazonocrinis nigriterrae gen. nov., sp. nov., Atlanticothrix silvestris gen. nov., sp. nov. and Dendronalium phyllosphericum gen. nov., sp. nov., nostocacean cyanobacteria from Brazilian environments.</title>
        <authorList>
            <person name="Alvarenga D.O."/>
            <person name="Andreote A.P.D."/>
            <person name="Branco L.H.Z."/>
            <person name="Delbaje E."/>
            <person name="Cruz R.B."/>
            <person name="Varani A.M."/>
            <person name="Fiore M.F."/>
        </authorList>
    </citation>
    <scope>NUCLEOTIDE SEQUENCE [LARGE SCALE GENOMIC DNA]</scope>
    <source>
        <strain evidence="1 2">CENA67</strain>
    </source>
</reference>
<sequence length="152" mass="17106">MNKQQFSSHFFRYGLITAFLFATMSGGLISPAKTLAECTSGAASCDRQAEILPCDSRNPYNLAADTSRIKRIRISWNVCQKNDFYQVSWGDSKDDVAQIDDPTARSWIYTGARDSVKYTFKVRGCNHLSTQDSTQQPDCTAWQELAVTTPDW</sequence>
<dbReference type="InterPro" id="IPR013783">
    <property type="entry name" value="Ig-like_fold"/>
</dbReference>
<evidence type="ECO:0000313" key="1">
    <source>
        <dbReference type="EMBL" id="MBH8566397.1"/>
    </source>
</evidence>
<proteinExistence type="predicted"/>
<dbReference type="SUPFAM" id="SSF49265">
    <property type="entry name" value="Fibronectin type III"/>
    <property type="match status" value="1"/>
</dbReference>
<organism evidence="1 2">
    <name type="scientific">Amazonocrinis nigriterrae CENA67</name>
    <dbReference type="NCBI Taxonomy" id="2794033"/>
    <lineage>
        <taxon>Bacteria</taxon>
        <taxon>Bacillati</taxon>
        <taxon>Cyanobacteriota</taxon>
        <taxon>Cyanophyceae</taxon>
        <taxon>Nostocales</taxon>
        <taxon>Nostocaceae</taxon>
        <taxon>Amazonocrinis</taxon>
        <taxon>Amazonocrinis nigriterrae</taxon>
    </lineage>
</organism>
<name>A0A8J7HV54_9NOST</name>
<dbReference type="AlphaFoldDB" id="A0A8J7HV54"/>
<keyword evidence="2" id="KW-1185">Reference proteome</keyword>
<dbReference type="Proteomes" id="UP000632766">
    <property type="component" value="Unassembled WGS sequence"/>
</dbReference>
<dbReference type="Gene3D" id="2.60.40.10">
    <property type="entry name" value="Immunoglobulins"/>
    <property type="match status" value="1"/>
</dbReference>
<accession>A0A8J7HV54</accession>
<protein>
    <submittedName>
        <fullName evidence="1">Uncharacterized protein</fullName>
    </submittedName>
</protein>
<evidence type="ECO:0000313" key="2">
    <source>
        <dbReference type="Proteomes" id="UP000632766"/>
    </source>
</evidence>
<gene>
    <name evidence="1" type="ORF">I8748_30300</name>
</gene>
<comment type="caution">
    <text evidence="1">The sequence shown here is derived from an EMBL/GenBank/DDBJ whole genome shotgun (WGS) entry which is preliminary data.</text>
</comment>
<dbReference type="EMBL" id="JAECZC010000093">
    <property type="protein sequence ID" value="MBH8566397.1"/>
    <property type="molecule type" value="Genomic_DNA"/>
</dbReference>
<dbReference type="InterPro" id="IPR036116">
    <property type="entry name" value="FN3_sf"/>
</dbReference>